<comment type="subcellular location">
    <subcellularLocation>
        <location evidence="1">Cytoplasm</location>
    </subcellularLocation>
</comment>
<evidence type="ECO:0000256" key="4">
    <source>
        <dbReference type="ARBA" id="ARBA00022490"/>
    </source>
</evidence>
<dbReference type="GO" id="GO:0005737">
    <property type="term" value="C:cytoplasm"/>
    <property type="evidence" value="ECO:0007669"/>
    <property type="project" value="UniProtKB-SubCell"/>
</dbReference>
<evidence type="ECO:0000256" key="9">
    <source>
        <dbReference type="SAM" id="SignalP"/>
    </source>
</evidence>
<evidence type="ECO:0000313" key="10">
    <source>
        <dbReference type="Proteomes" id="UP000050795"/>
    </source>
</evidence>
<keyword evidence="5" id="KW-0489">Methyltransferase</keyword>
<dbReference type="GO" id="GO:0004719">
    <property type="term" value="F:protein-L-isoaspartate (D-aspartate) O-methyltransferase activity"/>
    <property type="evidence" value="ECO:0007669"/>
    <property type="project" value="UniProtKB-EC"/>
</dbReference>
<accession>A0AA85IYV0</accession>
<dbReference type="Pfam" id="PF01135">
    <property type="entry name" value="PCMT"/>
    <property type="match status" value="1"/>
</dbReference>
<dbReference type="InterPro" id="IPR029063">
    <property type="entry name" value="SAM-dependent_MTases_sf"/>
</dbReference>
<feature type="compositionally biased region" description="Acidic residues" evidence="8">
    <location>
        <begin position="252"/>
        <end position="270"/>
    </location>
</feature>
<keyword evidence="9" id="KW-0732">Signal</keyword>
<evidence type="ECO:0000256" key="3">
    <source>
        <dbReference type="ARBA" id="ARBA00011890"/>
    </source>
</evidence>
<name>A0AA85IYV0_TRIRE</name>
<keyword evidence="6" id="KW-0808">Transferase</keyword>
<reference evidence="10" key="1">
    <citation type="submission" date="2022-06" db="EMBL/GenBank/DDBJ databases">
        <authorList>
            <person name="Berger JAMES D."/>
            <person name="Berger JAMES D."/>
        </authorList>
    </citation>
    <scope>NUCLEOTIDE SEQUENCE [LARGE SCALE GENOMIC DNA]</scope>
</reference>
<feature type="region of interest" description="Disordered" evidence="8">
    <location>
        <begin position="245"/>
        <end position="281"/>
    </location>
</feature>
<dbReference type="Proteomes" id="UP000050795">
    <property type="component" value="Unassembled WGS sequence"/>
</dbReference>
<evidence type="ECO:0000256" key="1">
    <source>
        <dbReference type="ARBA" id="ARBA00004496"/>
    </source>
</evidence>
<dbReference type="AlphaFoldDB" id="A0AA85IYV0"/>
<protein>
    <recommendedName>
        <fullName evidence="3">protein-L-isoaspartate(D-aspartate) O-methyltransferase</fullName>
        <ecNumber evidence="3">2.1.1.77</ecNumber>
    </recommendedName>
</protein>
<evidence type="ECO:0000256" key="8">
    <source>
        <dbReference type="SAM" id="MobiDB-lite"/>
    </source>
</evidence>
<dbReference type="PANTHER" id="PTHR11579">
    <property type="entry name" value="PROTEIN-L-ISOASPARTATE O-METHYLTRANSFERASE"/>
    <property type="match status" value="1"/>
</dbReference>
<feature type="signal peptide" evidence="9">
    <location>
        <begin position="1"/>
        <end position="25"/>
    </location>
</feature>
<sequence length="321" mass="35596">MIAITFMKYFLVSLTILHLLGAVSASSPDFTTQGELVDYLSNEGFIKSLAVKEAMILVDRRFFVNHNPYKDSPQAVEHESTAAAPRVHARILEGLKDHMTEGSSVSCVLCDTGYLLACMALFVTVRGAVIGVQMKYPLTMLNYDKFERWIEHTGSVKLLGYQKDKPFLLYSRDQTTDDVPGTNISAIYYHGNDENTLRVLEGRLRAGGRLIYEKTSGSGDPELMVVDKLQNGSLNKRTLTEVLKESAKKEEEAEVEEGKEEEGEEEELGGLDDLFPPQPAPPGLPDRDELLLISSQIKCIPDVKVLLLLVCIAVISCILLL</sequence>
<dbReference type="EC" id="2.1.1.77" evidence="3"/>
<dbReference type="Gene3D" id="3.40.50.150">
    <property type="entry name" value="Vaccinia Virus protein VP39"/>
    <property type="match status" value="1"/>
</dbReference>
<feature type="chain" id="PRO_5041638802" description="protein-L-isoaspartate(D-aspartate) O-methyltransferase" evidence="9">
    <location>
        <begin position="26"/>
        <end position="321"/>
    </location>
</feature>
<keyword evidence="4" id="KW-0963">Cytoplasm</keyword>
<evidence type="ECO:0000313" key="11">
    <source>
        <dbReference type="WBParaSite" id="TREG1_117110.1"/>
    </source>
</evidence>
<evidence type="ECO:0000256" key="2">
    <source>
        <dbReference type="ARBA" id="ARBA00005369"/>
    </source>
</evidence>
<keyword evidence="10" id="KW-1185">Reference proteome</keyword>
<dbReference type="InterPro" id="IPR000682">
    <property type="entry name" value="PCMT"/>
</dbReference>
<dbReference type="GO" id="GO:0032259">
    <property type="term" value="P:methylation"/>
    <property type="evidence" value="ECO:0007669"/>
    <property type="project" value="UniProtKB-KW"/>
</dbReference>
<dbReference type="PANTHER" id="PTHR11579:SF0">
    <property type="entry name" value="PROTEIN-L-ISOASPARTATE(D-ASPARTATE) O-METHYLTRANSFERASE"/>
    <property type="match status" value="1"/>
</dbReference>
<dbReference type="WBParaSite" id="TREG1_117110.1">
    <property type="protein sequence ID" value="TREG1_117110.1"/>
    <property type="gene ID" value="TREG1_117110"/>
</dbReference>
<reference evidence="11" key="2">
    <citation type="submission" date="2023-11" db="UniProtKB">
        <authorList>
            <consortium name="WormBaseParasite"/>
        </authorList>
    </citation>
    <scope>IDENTIFICATION</scope>
</reference>
<comment type="similarity">
    <text evidence="2">Belongs to the methyltransferase superfamily. L-isoaspartyl/D-aspartyl protein methyltransferase family.</text>
</comment>
<evidence type="ECO:0000256" key="6">
    <source>
        <dbReference type="ARBA" id="ARBA00022679"/>
    </source>
</evidence>
<dbReference type="SUPFAM" id="SSF53335">
    <property type="entry name" value="S-adenosyl-L-methionine-dependent methyltransferases"/>
    <property type="match status" value="1"/>
</dbReference>
<proteinExistence type="inferred from homology"/>
<evidence type="ECO:0000256" key="5">
    <source>
        <dbReference type="ARBA" id="ARBA00022603"/>
    </source>
</evidence>
<keyword evidence="7" id="KW-0949">S-adenosyl-L-methionine</keyword>
<evidence type="ECO:0000256" key="7">
    <source>
        <dbReference type="ARBA" id="ARBA00022691"/>
    </source>
</evidence>
<organism evidence="10 11">
    <name type="scientific">Trichobilharzia regenti</name>
    <name type="common">Nasal bird schistosome</name>
    <dbReference type="NCBI Taxonomy" id="157069"/>
    <lineage>
        <taxon>Eukaryota</taxon>
        <taxon>Metazoa</taxon>
        <taxon>Spiralia</taxon>
        <taxon>Lophotrochozoa</taxon>
        <taxon>Platyhelminthes</taxon>
        <taxon>Trematoda</taxon>
        <taxon>Digenea</taxon>
        <taxon>Strigeidida</taxon>
        <taxon>Schistosomatoidea</taxon>
        <taxon>Schistosomatidae</taxon>
        <taxon>Trichobilharzia</taxon>
    </lineage>
</organism>